<evidence type="ECO:0000313" key="2">
    <source>
        <dbReference type="Proteomes" id="UP000807342"/>
    </source>
</evidence>
<dbReference type="SUPFAM" id="SSF52047">
    <property type="entry name" value="RNI-like"/>
    <property type="match status" value="1"/>
</dbReference>
<name>A0A9P6BZQ3_9AGAR</name>
<sequence length="522" mass="58749">MAEKALDNLDVWREILGYLEVSLDIDDPAVVREKRKAALAVALLSPNLTQLGLDTLWKAMTTLVPIAHVTNTWNDGAVHYLEYDQHTSSSLGSWYLNQPIVDQAHRLYVATYLQRIRTLHIHVSQMEQELWHVIFVMLHPISVVPLPNIRHLVLHIKGSGILLLGSAVTHLLSSTLTSITLVGPSSRNSTTAQNYIRSHHLPELTEMVYRDGNLGAIPDGIQQFRKLRCLRIVDESNFIEFGHDLLGTLNSLAGLEELQIYLGRRNGFTFTDLKGDLRLPNLCIFRLTVSTPLVLTPLLLGAHLPHLHTLSVVAIDDPGDMLNPKHIFSHVSGLSSLEHLYFQIQVRSRPTSRVLAREDKESSWNPLLAPLKKLRTVQFIDVPHKLTQGVLGTILHSLPRLQELSMDYPNLPCALIPSSTLIPLARAPEIHRITLPIDFAFLTNPLPPHTTPSFSHLTELKCCQSRGIPAQGAKKIIVLRNLLFLFPNIKWIVSDHDEDGRIAELHELLISFRQLLTDHSTW</sequence>
<dbReference type="OrthoDB" id="3222238at2759"/>
<protein>
    <submittedName>
        <fullName evidence="1">Uncharacterized protein</fullName>
    </submittedName>
</protein>
<dbReference type="Gene3D" id="3.80.10.10">
    <property type="entry name" value="Ribonuclease Inhibitor"/>
    <property type="match status" value="1"/>
</dbReference>
<gene>
    <name evidence="1" type="ORF">P691DRAFT_805321</name>
</gene>
<dbReference type="InterPro" id="IPR032675">
    <property type="entry name" value="LRR_dom_sf"/>
</dbReference>
<dbReference type="AlphaFoldDB" id="A0A9P6BZQ3"/>
<comment type="caution">
    <text evidence="1">The sequence shown here is derived from an EMBL/GenBank/DDBJ whole genome shotgun (WGS) entry which is preliminary data.</text>
</comment>
<proteinExistence type="predicted"/>
<keyword evidence="2" id="KW-1185">Reference proteome</keyword>
<organism evidence="1 2">
    <name type="scientific">Macrolepiota fuliginosa MF-IS2</name>
    <dbReference type="NCBI Taxonomy" id="1400762"/>
    <lineage>
        <taxon>Eukaryota</taxon>
        <taxon>Fungi</taxon>
        <taxon>Dikarya</taxon>
        <taxon>Basidiomycota</taxon>
        <taxon>Agaricomycotina</taxon>
        <taxon>Agaricomycetes</taxon>
        <taxon>Agaricomycetidae</taxon>
        <taxon>Agaricales</taxon>
        <taxon>Agaricineae</taxon>
        <taxon>Agaricaceae</taxon>
        <taxon>Macrolepiota</taxon>
    </lineage>
</organism>
<reference evidence="1" key="1">
    <citation type="submission" date="2020-11" db="EMBL/GenBank/DDBJ databases">
        <authorList>
            <consortium name="DOE Joint Genome Institute"/>
            <person name="Ahrendt S."/>
            <person name="Riley R."/>
            <person name="Andreopoulos W."/>
            <person name="Labutti K."/>
            <person name="Pangilinan J."/>
            <person name="Ruiz-Duenas F.J."/>
            <person name="Barrasa J.M."/>
            <person name="Sanchez-Garcia M."/>
            <person name="Camarero S."/>
            <person name="Miyauchi S."/>
            <person name="Serrano A."/>
            <person name="Linde D."/>
            <person name="Babiker R."/>
            <person name="Drula E."/>
            <person name="Ayuso-Fernandez I."/>
            <person name="Pacheco R."/>
            <person name="Padilla G."/>
            <person name="Ferreira P."/>
            <person name="Barriuso J."/>
            <person name="Kellner H."/>
            <person name="Castanera R."/>
            <person name="Alfaro M."/>
            <person name="Ramirez L."/>
            <person name="Pisabarro A.G."/>
            <person name="Kuo A."/>
            <person name="Tritt A."/>
            <person name="Lipzen A."/>
            <person name="He G."/>
            <person name="Yan M."/>
            <person name="Ng V."/>
            <person name="Cullen D."/>
            <person name="Martin F."/>
            <person name="Rosso M.-N."/>
            <person name="Henrissat B."/>
            <person name="Hibbett D."/>
            <person name="Martinez A.T."/>
            <person name="Grigoriev I.V."/>
        </authorList>
    </citation>
    <scope>NUCLEOTIDE SEQUENCE</scope>
    <source>
        <strain evidence="1">MF-IS2</strain>
    </source>
</reference>
<dbReference type="Proteomes" id="UP000807342">
    <property type="component" value="Unassembled WGS sequence"/>
</dbReference>
<dbReference type="EMBL" id="MU151288">
    <property type="protein sequence ID" value="KAF9445672.1"/>
    <property type="molecule type" value="Genomic_DNA"/>
</dbReference>
<accession>A0A9P6BZQ3</accession>
<evidence type="ECO:0000313" key="1">
    <source>
        <dbReference type="EMBL" id="KAF9445672.1"/>
    </source>
</evidence>